<evidence type="ECO:0000256" key="1">
    <source>
        <dbReference type="ARBA" id="ARBA00001974"/>
    </source>
</evidence>
<keyword evidence="8" id="KW-0808">Transferase</keyword>
<comment type="cofactor">
    <cofactor evidence="1">
        <name>FAD</name>
        <dbReference type="ChEBI" id="CHEBI:57692"/>
    </cofactor>
</comment>
<dbReference type="Pfam" id="PF02223">
    <property type="entry name" value="Thymidylate_kin"/>
    <property type="match status" value="1"/>
</dbReference>
<keyword evidence="16" id="KW-0443">Lipid metabolism</keyword>
<keyword evidence="5 18" id="KW-0444">Lipid biosynthesis</keyword>
<keyword evidence="12" id="KW-0274">FAD</keyword>
<dbReference type="PROSITE" id="PS50075">
    <property type="entry name" value="CARRIER"/>
    <property type="match status" value="1"/>
</dbReference>
<evidence type="ECO:0000256" key="3">
    <source>
        <dbReference type="ARBA" id="ARBA00010930"/>
    </source>
</evidence>
<dbReference type="GO" id="GO:0004798">
    <property type="term" value="F:dTMP kinase activity"/>
    <property type="evidence" value="ECO:0007669"/>
    <property type="project" value="InterPro"/>
</dbReference>
<dbReference type="InterPro" id="IPR018094">
    <property type="entry name" value="Thymidylate_kinase"/>
</dbReference>
<evidence type="ECO:0000313" key="20">
    <source>
        <dbReference type="EnsemblMetazoa" id="GAUT007609-PA"/>
    </source>
</evidence>
<keyword evidence="11" id="KW-0418">Kinase</keyword>
<evidence type="ECO:0000256" key="16">
    <source>
        <dbReference type="ARBA" id="ARBA00023098"/>
    </source>
</evidence>
<dbReference type="Proteomes" id="UP000078200">
    <property type="component" value="Unassembled WGS sequence"/>
</dbReference>
<keyword evidence="21" id="KW-1185">Reference proteome</keyword>
<evidence type="ECO:0000256" key="12">
    <source>
        <dbReference type="ARBA" id="ARBA00022827"/>
    </source>
</evidence>
<dbReference type="HAMAP" id="MF_00165">
    <property type="entry name" value="Thymidylate_kinase"/>
    <property type="match status" value="1"/>
</dbReference>
<dbReference type="HAMAP" id="MF_01217">
    <property type="entry name" value="Acyl_carrier"/>
    <property type="match status" value="1"/>
</dbReference>
<evidence type="ECO:0000256" key="4">
    <source>
        <dbReference type="ARBA" id="ARBA00022450"/>
    </source>
</evidence>
<comment type="similarity">
    <text evidence="2">Belongs to the NADH dehydrogenase family.</text>
</comment>
<dbReference type="STRING" id="7395.A0A1A9UKL4"/>
<dbReference type="EnsemblMetazoa" id="GAUT007609-RA">
    <property type="protein sequence ID" value="GAUT007609-PA"/>
    <property type="gene ID" value="GAUT007609"/>
</dbReference>
<dbReference type="CDD" id="cd01672">
    <property type="entry name" value="TMPK"/>
    <property type="match status" value="1"/>
</dbReference>
<evidence type="ECO:0000256" key="15">
    <source>
        <dbReference type="ARBA" id="ARBA00023002"/>
    </source>
</evidence>
<dbReference type="PROSITE" id="PS00012">
    <property type="entry name" value="PHOSPHOPANTETHEINE"/>
    <property type="match status" value="1"/>
</dbReference>
<evidence type="ECO:0000256" key="14">
    <source>
        <dbReference type="ARBA" id="ARBA00022840"/>
    </source>
</evidence>
<proteinExistence type="inferred from homology"/>
<comment type="similarity">
    <text evidence="3">Belongs to the acyl carrier protein (ACP) family.</text>
</comment>
<evidence type="ECO:0000256" key="13">
    <source>
        <dbReference type="ARBA" id="ARBA00022832"/>
    </source>
</evidence>
<protein>
    <recommendedName>
        <fullName evidence="18">Acyl carrier protein</fullName>
    </recommendedName>
</protein>
<dbReference type="SUPFAM" id="SSF47336">
    <property type="entry name" value="ACP-like"/>
    <property type="match status" value="1"/>
</dbReference>
<dbReference type="NCBIfam" id="NF002149">
    <property type="entry name" value="PRK00982.1-3"/>
    <property type="match status" value="1"/>
</dbReference>
<evidence type="ECO:0000259" key="19">
    <source>
        <dbReference type="PROSITE" id="PS50075"/>
    </source>
</evidence>
<dbReference type="InterPro" id="IPR009081">
    <property type="entry name" value="PP-bd_ACP"/>
</dbReference>
<keyword evidence="7" id="KW-0285">Flavoprotein</keyword>
<name>A0A1A9UKL4_GLOAU</name>
<accession>A0A1A9UKL4</accession>
<dbReference type="Gene3D" id="1.10.1200.10">
    <property type="entry name" value="ACP-like"/>
    <property type="match status" value="1"/>
</dbReference>
<dbReference type="InterPro" id="IPR039430">
    <property type="entry name" value="Thymidylate_kin-like_dom"/>
</dbReference>
<dbReference type="GO" id="GO:0005524">
    <property type="term" value="F:ATP binding"/>
    <property type="evidence" value="ECO:0007669"/>
    <property type="project" value="UniProtKB-KW"/>
</dbReference>
<evidence type="ECO:0000256" key="18">
    <source>
        <dbReference type="RuleBase" id="RU000722"/>
    </source>
</evidence>
<dbReference type="InterPro" id="IPR036188">
    <property type="entry name" value="FAD/NAD-bd_sf"/>
</dbReference>
<dbReference type="GO" id="GO:0006633">
    <property type="term" value="P:fatty acid biosynthetic process"/>
    <property type="evidence" value="ECO:0007669"/>
    <property type="project" value="UniProtKB-KW"/>
</dbReference>
<dbReference type="Gene3D" id="3.50.50.100">
    <property type="match status" value="2"/>
</dbReference>
<dbReference type="InterPro" id="IPR027417">
    <property type="entry name" value="P-loop_NTPase"/>
</dbReference>
<dbReference type="PROSITE" id="PS01331">
    <property type="entry name" value="THYMIDYLATE_KINASE"/>
    <property type="match status" value="1"/>
</dbReference>
<evidence type="ECO:0000256" key="10">
    <source>
        <dbReference type="ARBA" id="ARBA00022741"/>
    </source>
</evidence>
<keyword evidence="9" id="KW-0545">Nucleotide biosynthesis</keyword>
<dbReference type="InterPro" id="IPR018095">
    <property type="entry name" value="Thymidylate_kin_CS"/>
</dbReference>
<keyword evidence="4 18" id="KW-0596">Phosphopantetheine</keyword>
<dbReference type="InterPro" id="IPR003231">
    <property type="entry name" value="ACP"/>
</dbReference>
<evidence type="ECO:0000256" key="8">
    <source>
        <dbReference type="ARBA" id="ARBA00022679"/>
    </source>
</evidence>
<dbReference type="SUPFAM" id="SSF52540">
    <property type="entry name" value="P-loop containing nucleoside triphosphate hydrolases"/>
    <property type="match status" value="1"/>
</dbReference>
<evidence type="ECO:0000256" key="17">
    <source>
        <dbReference type="ARBA" id="ARBA00023160"/>
    </source>
</evidence>
<sequence>MSTIEESVKSIIAEQLGVKKEEVINSASFVDDLGADSLDTVELVMALEEEFDTEIPDEEAEKITTVQAAIDFIKERGTPLAEALRTLIKEGVGYEPITNHAELLMLYAARIQLVERIIKPALQQGSWVVGDRHDLSSLAYQGGGRCINEKLLKTLRDAFLGDFYPDFTLYLDIPPIMGLARIRARATVRAQIREKINKIKRTHSHDIKHELDRIEAEPISFFDRTRTRYQELAKQNKNIVTIDAIGGGAGGLELATKLGNKLGKKKLANIVLVDFNYIHVWKPLLHKVAVGSLNEGNNCTSYIAHAKNHYFKFCLGKMIGINRIKNTIILDEVNNEDGAIILPKRELNYDILVIAVGRGGATGVELSAELCNAVDELHRYGFQGLKKNTLHVTLIEMGPRILPALPERISHRVYLELKKIGVKVFNNTTVVKCKETELFTQSGEKIKSELIVWSAGIKAQKFHEKYFDLETNHIHQLLVKDTLQTTLDEKIFAIGDCASFLLKNGMHVPPRAQAAHQMATCVYLNILSLINNKTLKSYDYKDYGSLISLSKFKTIGNFIDHITNNSILIEGMVAKLAYLLLYRMHQMSLHGSIKTGFMILSTGINRIIQPNFKLH</sequence>
<dbReference type="Gene3D" id="3.40.50.300">
    <property type="entry name" value="P-loop containing nucleotide triphosphate hydrolases"/>
    <property type="match status" value="1"/>
</dbReference>
<dbReference type="Pfam" id="PF00550">
    <property type="entry name" value="PP-binding"/>
    <property type="match status" value="1"/>
</dbReference>
<evidence type="ECO:0000256" key="5">
    <source>
        <dbReference type="ARBA" id="ARBA00022516"/>
    </source>
</evidence>
<keyword evidence="14" id="KW-0067">ATP-binding</keyword>
<keyword evidence="13" id="KW-0276">Fatty acid metabolism</keyword>
<evidence type="ECO:0000256" key="9">
    <source>
        <dbReference type="ARBA" id="ARBA00022727"/>
    </source>
</evidence>
<dbReference type="NCBIfam" id="NF002151">
    <property type="entry name" value="PRK00982.1-5"/>
    <property type="match status" value="1"/>
</dbReference>
<dbReference type="InterPro" id="IPR023753">
    <property type="entry name" value="FAD/NAD-binding_dom"/>
</dbReference>
<dbReference type="FunFam" id="1.10.1200.10:FF:000001">
    <property type="entry name" value="Acyl carrier protein"/>
    <property type="match status" value="1"/>
</dbReference>
<keyword evidence="15" id="KW-0560">Oxidoreductase</keyword>
<keyword evidence="6" id="KW-0597">Phosphoprotein</keyword>
<dbReference type="InterPro" id="IPR036736">
    <property type="entry name" value="ACP-like_sf"/>
</dbReference>
<dbReference type="NCBIfam" id="TIGR00517">
    <property type="entry name" value="acyl_carrier"/>
    <property type="match status" value="1"/>
</dbReference>
<evidence type="ECO:0000256" key="2">
    <source>
        <dbReference type="ARBA" id="ARBA00005272"/>
    </source>
</evidence>
<dbReference type="InterPro" id="IPR006162">
    <property type="entry name" value="Ppantetheine_attach_site"/>
</dbReference>
<dbReference type="AlphaFoldDB" id="A0A1A9UKL4"/>
<organism evidence="20 21">
    <name type="scientific">Glossina austeni</name>
    <name type="common">Savannah tsetse fly</name>
    <dbReference type="NCBI Taxonomy" id="7395"/>
    <lineage>
        <taxon>Eukaryota</taxon>
        <taxon>Metazoa</taxon>
        <taxon>Ecdysozoa</taxon>
        <taxon>Arthropoda</taxon>
        <taxon>Hexapoda</taxon>
        <taxon>Insecta</taxon>
        <taxon>Pterygota</taxon>
        <taxon>Neoptera</taxon>
        <taxon>Endopterygota</taxon>
        <taxon>Diptera</taxon>
        <taxon>Brachycera</taxon>
        <taxon>Muscomorpha</taxon>
        <taxon>Hippoboscoidea</taxon>
        <taxon>Glossinidae</taxon>
        <taxon>Glossina</taxon>
    </lineage>
</organism>
<evidence type="ECO:0000256" key="7">
    <source>
        <dbReference type="ARBA" id="ARBA00022630"/>
    </source>
</evidence>
<dbReference type="NCBIfam" id="TIGR00041">
    <property type="entry name" value="DTMP_kinase"/>
    <property type="match status" value="1"/>
</dbReference>
<dbReference type="InterPro" id="IPR051169">
    <property type="entry name" value="NADH-Q_oxidoreductase"/>
</dbReference>
<dbReference type="PANTHER" id="PTHR42913">
    <property type="entry name" value="APOPTOSIS-INDUCING FACTOR 1"/>
    <property type="match status" value="1"/>
</dbReference>
<dbReference type="NCBIfam" id="NF002150">
    <property type="entry name" value="PRK00982.1-4"/>
    <property type="match status" value="1"/>
</dbReference>
<reference evidence="20" key="1">
    <citation type="submission" date="2020-05" db="UniProtKB">
        <authorList>
            <consortium name="EnsemblMetazoa"/>
        </authorList>
    </citation>
    <scope>IDENTIFICATION</scope>
    <source>
        <strain evidence="20">TTRI</strain>
    </source>
</reference>
<feature type="domain" description="Carrier" evidence="19">
    <location>
        <begin position="2"/>
        <end position="77"/>
    </location>
</feature>
<evidence type="ECO:0000256" key="6">
    <source>
        <dbReference type="ARBA" id="ARBA00022553"/>
    </source>
</evidence>
<dbReference type="GO" id="GO:0003955">
    <property type="term" value="F:NAD(P)H dehydrogenase (quinone) activity"/>
    <property type="evidence" value="ECO:0007669"/>
    <property type="project" value="TreeGrafter"/>
</dbReference>
<dbReference type="GO" id="GO:0019646">
    <property type="term" value="P:aerobic electron transport chain"/>
    <property type="evidence" value="ECO:0007669"/>
    <property type="project" value="TreeGrafter"/>
</dbReference>
<dbReference type="NCBIfam" id="NF002148">
    <property type="entry name" value="PRK00982.1-2"/>
    <property type="match status" value="1"/>
</dbReference>
<dbReference type="Pfam" id="PF07992">
    <property type="entry name" value="Pyr_redox_2"/>
    <property type="match status" value="1"/>
</dbReference>
<dbReference type="VEuPathDB" id="VectorBase:GAUT007609"/>
<comment type="function">
    <text evidence="18">Carrier of the growing fatty acid chain in fatty acid biosynthesis.</text>
</comment>
<evidence type="ECO:0000313" key="21">
    <source>
        <dbReference type="Proteomes" id="UP000078200"/>
    </source>
</evidence>
<dbReference type="SUPFAM" id="SSF51905">
    <property type="entry name" value="FAD/NAD(P)-binding domain"/>
    <property type="match status" value="1"/>
</dbReference>
<keyword evidence="10" id="KW-0547">Nucleotide-binding</keyword>
<evidence type="ECO:0000256" key="11">
    <source>
        <dbReference type="ARBA" id="ARBA00022777"/>
    </source>
</evidence>
<keyword evidence="17 18" id="KW-0275">Fatty acid biosynthesis</keyword>
<dbReference type="PANTHER" id="PTHR42913:SF3">
    <property type="entry name" value="64 KDA MITOCHONDRIAL NADH DEHYDROGENASE (EUROFUNG)"/>
    <property type="match status" value="1"/>
</dbReference>
<dbReference type="GO" id="GO:0006233">
    <property type="term" value="P:dTDP biosynthetic process"/>
    <property type="evidence" value="ECO:0007669"/>
    <property type="project" value="InterPro"/>
</dbReference>